<dbReference type="SUPFAM" id="SSF52540">
    <property type="entry name" value="P-loop containing nucleoside triphosphate hydrolases"/>
    <property type="match status" value="1"/>
</dbReference>
<dbReference type="GO" id="GO:0016787">
    <property type="term" value="F:hydrolase activity"/>
    <property type="evidence" value="ECO:0007669"/>
    <property type="project" value="UniProtKB-KW"/>
</dbReference>
<dbReference type="SMART" id="SM00490">
    <property type="entry name" value="HELICc"/>
    <property type="match status" value="1"/>
</dbReference>
<dbReference type="EMBL" id="JBHUIY010000004">
    <property type="protein sequence ID" value="MFD2232784.1"/>
    <property type="molecule type" value="Genomic_DNA"/>
</dbReference>
<feature type="domain" description="Helicase C-terminal" evidence="2">
    <location>
        <begin position="225"/>
        <end position="367"/>
    </location>
</feature>
<dbReference type="Gene3D" id="3.40.50.300">
    <property type="entry name" value="P-loop containing nucleotide triphosphate hydrolases"/>
    <property type="match status" value="2"/>
</dbReference>
<dbReference type="Pfam" id="PF04851">
    <property type="entry name" value="ResIII"/>
    <property type="match status" value="1"/>
</dbReference>
<dbReference type="PANTHER" id="PTHR47396:SF1">
    <property type="entry name" value="ATP-DEPENDENT HELICASE IRC3-RELATED"/>
    <property type="match status" value="1"/>
</dbReference>
<comment type="caution">
    <text evidence="3">The sequence shown here is derived from an EMBL/GenBank/DDBJ whole genome shotgun (WGS) entry which is preliminary data.</text>
</comment>
<dbReference type="InterPro" id="IPR001650">
    <property type="entry name" value="Helicase_C-like"/>
</dbReference>
<dbReference type="GO" id="GO:0004386">
    <property type="term" value="F:helicase activity"/>
    <property type="evidence" value="ECO:0007669"/>
    <property type="project" value="UniProtKB-KW"/>
</dbReference>
<proteinExistence type="predicted"/>
<dbReference type="InterPro" id="IPR050742">
    <property type="entry name" value="Helicase_Restrict-Modif_Enz"/>
</dbReference>
<protein>
    <submittedName>
        <fullName evidence="3">DEAD/DEAH box helicase</fullName>
        <ecNumber evidence="3">3.6.4.-</ecNumber>
    </submittedName>
</protein>
<dbReference type="InterPro" id="IPR006935">
    <property type="entry name" value="Helicase/UvrB_N"/>
</dbReference>
<evidence type="ECO:0000313" key="3">
    <source>
        <dbReference type="EMBL" id="MFD2232784.1"/>
    </source>
</evidence>
<sequence length="485" mass="52273">MSAPALRPYQSKAVAEVLAHLQRGAEGVLLESPVGSGKTTMGMEIVDRVIGAGQRVAWFTHRQELRDQAAARADLYDLAYGIIAPGEEVTSARLHVASIDTVTARMDALRPWLASLDLAVFDEAHHVAAAGWTRIADAMPRARKLGLTATPYRLDGKGLGEGGHFTATVRTLSIAELTEAGYLAPAQVYAPPSSLDLSKVAKRGGDFALGEMARAVEAAGLAVLGRRWYATHCPGEPAVVFCPTVELAEASAAAYREAGWLATSVDGSMSARERAAAIGGLADGSVQVLTSCALIGEGLDIPAIACATLERPTASTSLYVQMIGRALRPHPDKSHATILDLVGNCSRHGMYDARRAWDLKGGLRGLEKAVAAVWRCRKCHRVQGRPDENTVMRCDCGNTQTVKGWQPPAIEAHPPIAGIPADYLLSMKWKDAVKACKTHADLVMFFRLYGQIHPGKCQNPEAMARMHMDQRNAWKRREFRAGGWK</sequence>
<evidence type="ECO:0000313" key="4">
    <source>
        <dbReference type="Proteomes" id="UP001597296"/>
    </source>
</evidence>
<evidence type="ECO:0000259" key="2">
    <source>
        <dbReference type="PROSITE" id="PS51194"/>
    </source>
</evidence>
<dbReference type="Proteomes" id="UP001597296">
    <property type="component" value="Unassembled WGS sequence"/>
</dbReference>
<keyword evidence="3" id="KW-0067">ATP-binding</keyword>
<keyword evidence="3" id="KW-0347">Helicase</keyword>
<dbReference type="Pfam" id="PF00271">
    <property type="entry name" value="Helicase_C"/>
    <property type="match status" value="1"/>
</dbReference>
<accession>A0ABW5C6A7</accession>
<organism evidence="3 4">
    <name type="scientific">Phaeospirillum tilakii</name>
    <dbReference type="NCBI Taxonomy" id="741673"/>
    <lineage>
        <taxon>Bacteria</taxon>
        <taxon>Pseudomonadati</taxon>
        <taxon>Pseudomonadota</taxon>
        <taxon>Alphaproteobacteria</taxon>
        <taxon>Rhodospirillales</taxon>
        <taxon>Rhodospirillaceae</taxon>
        <taxon>Phaeospirillum</taxon>
    </lineage>
</organism>
<gene>
    <name evidence="3" type="ORF">ACFSNB_03095</name>
</gene>
<dbReference type="PANTHER" id="PTHR47396">
    <property type="entry name" value="TYPE I RESTRICTION ENZYME ECOKI R PROTEIN"/>
    <property type="match status" value="1"/>
</dbReference>
<dbReference type="SMART" id="SM00487">
    <property type="entry name" value="DEXDc"/>
    <property type="match status" value="1"/>
</dbReference>
<keyword evidence="3" id="KW-0547">Nucleotide-binding</keyword>
<dbReference type="EC" id="3.6.4.-" evidence="3"/>
<dbReference type="PROSITE" id="PS51192">
    <property type="entry name" value="HELICASE_ATP_BIND_1"/>
    <property type="match status" value="1"/>
</dbReference>
<name>A0ABW5C6A7_9PROT</name>
<dbReference type="InterPro" id="IPR027417">
    <property type="entry name" value="P-loop_NTPase"/>
</dbReference>
<keyword evidence="3" id="KW-0378">Hydrolase</keyword>
<evidence type="ECO:0000259" key="1">
    <source>
        <dbReference type="PROSITE" id="PS51192"/>
    </source>
</evidence>
<keyword evidence="4" id="KW-1185">Reference proteome</keyword>
<dbReference type="PROSITE" id="PS51194">
    <property type="entry name" value="HELICASE_CTER"/>
    <property type="match status" value="1"/>
</dbReference>
<feature type="domain" description="Helicase ATP-binding" evidence="1">
    <location>
        <begin position="19"/>
        <end position="169"/>
    </location>
</feature>
<reference evidence="4" key="1">
    <citation type="journal article" date="2019" name="Int. J. Syst. Evol. Microbiol.">
        <title>The Global Catalogue of Microorganisms (GCM) 10K type strain sequencing project: providing services to taxonomists for standard genome sequencing and annotation.</title>
        <authorList>
            <consortium name="The Broad Institute Genomics Platform"/>
            <consortium name="The Broad Institute Genome Sequencing Center for Infectious Disease"/>
            <person name="Wu L."/>
            <person name="Ma J."/>
        </authorList>
    </citation>
    <scope>NUCLEOTIDE SEQUENCE [LARGE SCALE GENOMIC DNA]</scope>
    <source>
        <strain evidence="4">KCTC 15012</strain>
    </source>
</reference>
<dbReference type="RefSeq" id="WP_377314413.1">
    <property type="nucleotide sequence ID" value="NZ_JBHUIY010000004.1"/>
</dbReference>
<dbReference type="InterPro" id="IPR014001">
    <property type="entry name" value="Helicase_ATP-bd"/>
</dbReference>